<proteinExistence type="predicted"/>
<evidence type="ECO:0000313" key="2">
    <source>
        <dbReference type="Proteomes" id="UP000552836"/>
    </source>
</evidence>
<gene>
    <name evidence="1" type="ORF">FB380_002116</name>
</gene>
<name>A0A846LZD3_9ACTN</name>
<reference evidence="1 2" key="1">
    <citation type="submission" date="2020-02" db="EMBL/GenBank/DDBJ databases">
        <title>Sequencing the genomes of 1000 actinobacteria strains.</title>
        <authorList>
            <person name="Klenk H.-P."/>
        </authorList>
    </citation>
    <scope>NUCLEOTIDE SEQUENCE [LARGE SCALE GENOMIC DNA]</scope>
    <source>
        <strain evidence="1 2">DSM 45201</strain>
    </source>
</reference>
<evidence type="ECO:0000313" key="1">
    <source>
        <dbReference type="EMBL" id="NIH67670.1"/>
    </source>
</evidence>
<dbReference type="RefSeq" id="WP_166755028.1">
    <property type="nucleotide sequence ID" value="NZ_JAAMPA010000001.1"/>
</dbReference>
<organism evidence="1 2">
    <name type="scientific">Modestobacter marinus</name>
    <dbReference type="NCBI Taxonomy" id="477641"/>
    <lineage>
        <taxon>Bacteria</taxon>
        <taxon>Bacillati</taxon>
        <taxon>Actinomycetota</taxon>
        <taxon>Actinomycetes</taxon>
        <taxon>Geodermatophilales</taxon>
        <taxon>Geodermatophilaceae</taxon>
        <taxon>Modestobacter</taxon>
    </lineage>
</organism>
<dbReference type="SUPFAM" id="SSF55486">
    <property type="entry name" value="Metalloproteases ('zincins'), catalytic domain"/>
    <property type="match status" value="1"/>
</dbReference>
<comment type="caution">
    <text evidence="1">The sequence shown here is derived from an EMBL/GenBank/DDBJ whole genome shotgun (WGS) entry which is preliminary data.</text>
</comment>
<dbReference type="Proteomes" id="UP000552836">
    <property type="component" value="Unassembled WGS sequence"/>
</dbReference>
<dbReference type="InterPro" id="IPR013207">
    <property type="entry name" value="LGFP"/>
</dbReference>
<sequence>MFHTALKQRRVRWTRAGAFVLGAAVVAGTGLVVPPSALAEQVGPTTVEAGDTVVGELVQAWPEYQEPADAAEHAEEGPLSWIETATGGAVRVSTEDIEEVVSAEVGATVAVTVGDEVVDQAVEQGLDPAREVVEATVVTTAPLATPPPVSAAGTVTNAVTVVMVVPQGTAADRRTLSDVVSAVDGPVAAFWSEQSNGAATIKVTASRDLRSTPTTASCADPQGLWDEAARMVGWTAGPGKHLLVHLPEGAGSCPYGLAEVGSSPTAGGRLYVREVATSLLAHELGHNMGLGHSSELQCDGATETDSCQVTAYNDWYDVMGISWDEVGTLNAPQAARLGFLPAEETVALAASGATVTRTLVPVSAGSGTRTLRLTDAEGAVYWLEYRQASGRDAWLASATANWPGVQAGVTMRRSAGGRDTSLLLDATPSRRAQWSVDRATALVRGVPVPISGGDFTITVTSVTPSGATVEVATRTHPVTVRWNELGGAGGALGARTSALTCGLVARGCSQHFVGGSIYWSPGTGARTVTGVVRDRWAAGGSERGLGYPVSDTFCGLVGGGCFQWFQGGSLYSATAGGSAHVVFGAIRDRWGASGWEVGALGYPVADEHGTRGGSVQRFQRGAVYWSPATGARVVLNGSVQARWRASGAYKGALGYPVSDTFCGLVGGGCFQWFQGGSLYSATAGGSAHVVFGAIRDRWGASGWEVGALGYPVADEHGTRGGSVQRFQRGAVYWSPATGARVVLNGSVQARWRASGAYKGALGYPVSDTFCGLVGGGCFQWFQGGSLYSATAGGSAHVVFGAIRDRWGASGWEVGALGYPVADEQSVRGGSVQRFQRGRITWTPSRGAVVVLG</sequence>
<accession>A0A846LZD3</accession>
<dbReference type="EMBL" id="JAAMPA010000001">
    <property type="protein sequence ID" value="NIH67670.1"/>
    <property type="molecule type" value="Genomic_DNA"/>
</dbReference>
<dbReference type="Pfam" id="PF08310">
    <property type="entry name" value="LGFP"/>
    <property type="match status" value="7"/>
</dbReference>
<protein>
    <submittedName>
        <fullName evidence="1">Uncharacterized protein with LGFP repeats</fullName>
    </submittedName>
</protein>
<dbReference type="AlphaFoldDB" id="A0A846LZD3"/>